<dbReference type="Proteomes" id="UP000595170">
    <property type="component" value="Segment"/>
</dbReference>
<dbReference type="SUPFAM" id="SSF81301">
    <property type="entry name" value="Nucleotidyltransferase"/>
    <property type="match status" value="1"/>
</dbReference>
<organism evidence="1 2">
    <name type="scientific">Achromobacter phage vB_AchrS_AchV4</name>
    <dbReference type="NCBI Taxonomy" id="2796514"/>
    <lineage>
        <taxon>Viruses</taxon>
        <taxon>Duplodnaviria</taxon>
        <taxon>Heunggongvirae</taxon>
        <taxon>Uroviricota</taxon>
        <taxon>Caudoviricetes</taxon>
        <taxon>Casjensviridae</taxon>
        <taxon>Gediminasvirus</taxon>
        <taxon>Gediminasvirus AchV4</taxon>
    </lineage>
</organism>
<gene>
    <name evidence="1" type="ORF">AchV4_0039</name>
</gene>
<sequence>MNSLTIKDLQTLVAMARNNMLGFGHQQIIIAGGAVRDLLLGGPVKDIDMFVGPDSTITDVDYTGEENDFTVKALRFADCHLRATGKAQPAHPNYPGWFDVVDVPGSRVTHGLPVQIIGINLNPIDDVMNYDFSISQCFVTPGGLFMSDQCGKDMRDKIIRFTPEDGQDGFQWERSRKRLHRLRQKYPDWALVDCDELTRVTAEDGSFRPIPVSDDELL</sequence>
<proteinExistence type="predicted"/>
<dbReference type="InterPro" id="IPR043519">
    <property type="entry name" value="NT_sf"/>
</dbReference>
<reference evidence="1 2" key="1">
    <citation type="submission" date="2020-11" db="EMBL/GenBank/DDBJ databases">
        <title>Complete Genome Sequence of Achromobacter phage vB_AchrS_AchV4.</title>
        <authorList>
            <person name="Kaliniene L."/>
            <person name="Noreika A."/>
            <person name="Meskys R."/>
        </authorList>
    </citation>
    <scope>NUCLEOTIDE SEQUENCE [LARGE SCALE GENOMIC DNA]</scope>
</reference>
<name>A0A7T3PGV5_9CAUD</name>
<keyword evidence="2" id="KW-1185">Reference proteome</keyword>
<protein>
    <recommendedName>
        <fullName evidence="3">Poly A polymerase head domain-containing protein</fullName>
    </recommendedName>
</protein>
<evidence type="ECO:0000313" key="2">
    <source>
        <dbReference type="Proteomes" id="UP000595170"/>
    </source>
</evidence>
<evidence type="ECO:0008006" key="3">
    <source>
        <dbReference type="Google" id="ProtNLM"/>
    </source>
</evidence>
<evidence type="ECO:0000313" key="1">
    <source>
        <dbReference type="EMBL" id="QPZ53266.1"/>
    </source>
</evidence>
<dbReference type="EMBL" id="MW269554">
    <property type="protein sequence ID" value="QPZ53266.1"/>
    <property type="molecule type" value="Genomic_DNA"/>
</dbReference>
<dbReference type="Gene3D" id="3.30.460.10">
    <property type="entry name" value="Beta Polymerase, domain 2"/>
    <property type="match status" value="1"/>
</dbReference>
<accession>A0A7T3PGV5</accession>